<dbReference type="InterPro" id="IPR003594">
    <property type="entry name" value="HATPase_dom"/>
</dbReference>
<comment type="caution">
    <text evidence="3">The sequence shown here is derived from an EMBL/GenBank/DDBJ whole genome shotgun (WGS) entry which is preliminary data.</text>
</comment>
<dbReference type="AlphaFoldDB" id="A0A5M9HU21"/>
<feature type="domain" description="Histidine kinase/HSP90-like ATPase" evidence="1">
    <location>
        <begin position="106"/>
        <end position="187"/>
    </location>
</feature>
<dbReference type="Pfam" id="PF02518">
    <property type="entry name" value="HATPase_c"/>
    <property type="match status" value="1"/>
</dbReference>
<gene>
    <name evidence="3" type="ORF">FNY66_13315</name>
</gene>
<dbReference type="Gene3D" id="3.30.565.10">
    <property type="entry name" value="Histidine kinase-like ATPase, C-terminal domain"/>
    <property type="match status" value="1"/>
</dbReference>
<dbReference type="InterPro" id="IPR036890">
    <property type="entry name" value="HATPase_C_sf"/>
</dbReference>
<sequence>MSFTEAKRSAIRKYMLNKVRCDDADFIKKTAENFEISETSVRRYIKDCLDKGIVAEDAERKNGLLLTTVSEQWNIVNAGMLEEDELYWTHISPFLGGLSGNVQDIWYYAFTEIMNNAIDHSGGDQIRFGIQKDALYTEISITDNGVGIFRNIQDYFRKKSGISLNSEQAAMELYKGRMTTDPARHSGEGIFFVSKMLSEFAVWSDNTVYSYRCDDRDRFVQSHLISYYTKMEGIGTMAVMKLENDSKRTSREVFDTFAPLEEGFVKTLIPMKEMCPLGDPVARSQARRILRRLDEFREIIFDFRDIDYMGQGFADEVFRVFQNQHPDIMLNVINANETVLGMIRHVKRG</sequence>
<evidence type="ECO:0000313" key="3">
    <source>
        <dbReference type="EMBL" id="KAA8500464.1"/>
    </source>
</evidence>
<reference evidence="3 4" key="1">
    <citation type="submission" date="2019-07" db="EMBL/GenBank/DDBJ databases">
        <authorList>
            <person name="Wongkuna S."/>
            <person name="Scaria J."/>
        </authorList>
    </citation>
    <scope>NUCLEOTIDE SEQUENCE [LARGE SCALE GENOMIC DNA]</scope>
    <source>
        <strain evidence="3 4">SW178</strain>
    </source>
</reference>
<proteinExistence type="predicted"/>
<keyword evidence="4" id="KW-1185">Reference proteome</keyword>
<dbReference type="InterPro" id="IPR025474">
    <property type="entry name" value="DUF4325"/>
</dbReference>
<evidence type="ECO:0000313" key="4">
    <source>
        <dbReference type="Proteomes" id="UP000322025"/>
    </source>
</evidence>
<dbReference type="Proteomes" id="UP000322025">
    <property type="component" value="Unassembled WGS sequence"/>
</dbReference>
<accession>A0A5M9HU21</accession>
<dbReference type="SUPFAM" id="SSF55874">
    <property type="entry name" value="ATPase domain of HSP90 chaperone/DNA topoisomerase II/histidine kinase"/>
    <property type="match status" value="1"/>
</dbReference>
<protein>
    <submittedName>
        <fullName evidence="3">DUF4325 domain-containing protein</fullName>
    </submittedName>
</protein>
<dbReference type="EMBL" id="VMSO01000024">
    <property type="protein sequence ID" value="KAA8500464.1"/>
    <property type="molecule type" value="Genomic_DNA"/>
</dbReference>
<feature type="domain" description="DUF4325" evidence="2">
    <location>
        <begin position="285"/>
        <end position="339"/>
    </location>
</feature>
<organism evidence="3 4">
    <name type="scientific">Mediterraneibacter catenae</name>
    <dbReference type="NCBI Taxonomy" id="2594882"/>
    <lineage>
        <taxon>Bacteria</taxon>
        <taxon>Bacillati</taxon>
        <taxon>Bacillota</taxon>
        <taxon>Clostridia</taxon>
        <taxon>Lachnospirales</taxon>
        <taxon>Lachnospiraceae</taxon>
        <taxon>Mediterraneibacter</taxon>
    </lineage>
</organism>
<dbReference type="OrthoDB" id="1778336at2"/>
<name>A0A5M9HU21_9FIRM</name>
<evidence type="ECO:0000259" key="1">
    <source>
        <dbReference type="Pfam" id="PF02518"/>
    </source>
</evidence>
<evidence type="ECO:0000259" key="2">
    <source>
        <dbReference type="Pfam" id="PF14213"/>
    </source>
</evidence>
<dbReference type="RefSeq" id="WP_150311454.1">
    <property type="nucleotide sequence ID" value="NZ_VMSO01000024.1"/>
</dbReference>
<dbReference type="Pfam" id="PF14213">
    <property type="entry name" value="DUF4325"/>
    <property type="match status" value="1"/>
</dbReference>